<name>Q21QG7_ALBFT</name>
<evidence type="ECO:0000259" key="2">
    <source>
        <dbReference type="Pfam" id="PF13166"/>
    </source>
</evidence>
<dbReference type="Proteomes" id="UP000008332">
    <property type="component" value="Plasmid unnamed1"/>
</dbReference>
<dbReference type="InterPro" id="IPR027417">
    <property type="entry name" value="P-loop_NTPase"/>
</dbReference>
<keyword evidence="1" id="KW-0175">Coiled coil</keyword>
<feature type="domain" description="Protein CR006 P-loop" evidence="2">
    <location>
        <begin position="22"/>
        <end position="160"/>
    </location>
</feature>
<feature type="domain" description="Protein CR006 P-loop" evidence="2">
    <location>
        <begin position="245"/>
        <end position="616"/>
    </location>
</feature>
<dbReference type="OrthoDB" id="9795565at2"/>
<reference evidence="4" key="1">
    <citation type="submission" date="2006-02" db="EMBL/GenBank/DDBJ databases">
        <title>Complete sequence of plasmid 1 of Rhodoferax ferrireducens DSM 15236.</title>
        <authorList>
            <person name="Copeland A."/>
            <person name="Lucas S."/>
            <person name="Lapidus A."/>
            <person name="Barry K."/>
            <person name="Detter J.C."/>
            <person name="Glavina del Rio T."/>
            <person name="Hammon N."/>
            <person name="Israni S."/>
            <person name="Pitluck S."/>
            <person name="Brettin T."/>
            <person name="Bruce D."/>
            <person name="Han C."/>
            <person name="Tapia R."/>
            <person name="Gilna P."/>
            <person name="Kiss H."/>
            <person name="Schmutz J."/>
            <person name="Larimer F."/>
            <person name="Land M."/>
            <person name="Kyrpides N."/>
            <person name="Ivanova N."/>
            <person name="Richardson P."/>
        </authorList>
    </citation>
    <scope>NUCLEOTIDE SEQUENCE [LARGE SCALE GENOMIC DNA]</scope>
    <source>
        <strain evidence="4">ATCC BAA-621 / DSM 15236 / T118</strain>
        <plasmid evidence="4">Plasmid pDSM15236</plasmid>
    </source>
</reference>
<keyword evidence="3" id="KW-0614">Plasmid</keyword>
<dbReference type="InterPro" id="IPR026866">
    <property type="entry name" value="CR006_AAA"/>
</dbReference>
<feature type="coiled-coil region" evidence="1">
    <location>
        <begin position="178"/>
        <end position="205"/>
    </location>
</feature>
<dbReference type="EMBL" id="CP000268">
    <property type="protein sequence ID" value="ABD71978.1"/>
    <property type="molecule type" value="Genomic_DNA"/>
</dbReference>
<dbReference type="RefSeq" id="WP_011458761.1">
    <property type="nucleotide sequence ID" value="NC_007901.1"/>
</dbReference>
<protein>
    <recommendedName>
        <fullName evidence="2">Protein CR006 P-loop domain-containing protein</fullName>
    </recommendedName>
</protein>
<dbReference type="KEGG" id="rfr:Rfer_4292"/>
<keyword evidence="4" id="KW-1185">Reference proteome</keyword>
<accession>Q21QG7</accession>
<evidence type="ECO:0000313" key="3">
    <source>
        <dbReference type="EMBL" id="ABD71978.1"/>
    </source>
</evidence>
<sequence length="770" mass="83662">MLKKITKLQNIGLFQSGTPVPAEFDRVTLLYAENGRGKSTLATLLRACALGDATKLQAKKTLDTATPQEAALLFEFGGKNTPITFSNGAWNASVPQMLVFDAEFVEQNVYSGQEVRPEQRQALLEFALGDQAVKLQKQIGDLTKKISLETSRRGDAEKRIAGFSQQLPLAQFIVLAPVPDAQQQIDALRKRVDAAKNAAALAVRQVPAALVAPAFDTDAFFAVLAKKLADVEKDAETVVRQHFAKHPAPPGIEAWVSTGQSFVGADDCPFCGQTLEGLALIEAYKGYFNQAYADLKKQVGALAQQAATGLADERISALTAQAATNTARIEAWKDQLEIAPPPLPSDQLTQAIAGARAGATALVAAKQGQPLDAFGEATDKAVILERLGQIGTAVMAYNAQINAAIGMIDGFKKKLTGEDVPALQTQIRNLEIALARQHADAIKAVGDYQAAEAERKKRDDEKKKNRAQLDLLMAATLIQYQGQINQMLGAFGAGFTIEQMKPNYQGTGDPRTEYGLRLRDRPVPLGSRKDAGAHFGSTLSEGDKRTLAFAFFLARVTADPAMLKDQILVLDDPVCSLDRNRRAQTVEMLAELAGKCAQMIVLSHDAYFAREQRDMLAKNHPAVVPRIGGISRVQGDYSAFAACDIDDLCASDYYRHHRQLTEFIAGTYQGNIRDVAKAVRLFLEGFYHRRFPGLLPTRCTFGGVILAITQAPVGTPIRCLQPRVEEMTKLNNYAGRFHHDTNPGNADTAPVTDGELKPYVQRALALVYQG</sequence>
<dbReference type="Pfam" id="PF13166">
    <property type="entry name" value="AAA_13"/>
    <property type="match status" value="2"/>
</dbReference>
<dbReference type="HOGENOM" id="CLU_020919_0_0_4"/>
<proteinExistence type="predicted"/>
<dbReference type="eggNOG" id="COG4694">
    <property type="taxonomic scope" value="Bacteria"/>
</dbReference>
<geneLocation type="plasmid" evidence="4">
    <name>pDSM15236</name>
</geneLocation>
<evidence type="ECO:0000256" key="1">
    <source>
        <dbReference type="SAM" id="Coils"/>
    </source>
</evidence>
<dbReference type="AlphaFoldDB" id="Q21QG7"/>
<gene>
    <name evidence="3" type="ordered locus">Rfer_4292</name>
</gene>
<organism evidence="3 4">
    <name type="scientific">Albidiferax ferrireducens (strain ATCC BAA-621 / DSM 15236 / T118)</name>
    <name type="common">Rhodoferax ferrireducens</name>
    <dbReference type="NCBI Taxonomy" id="338969"/>
    <lineage>
        <taxon>Bacteria</taxon>
        <taxon>Pseudomonadati</taxon>
        <taxon>Pseudomonadota</taxon>
        <taxon>Betaproteobacteria</taxon>
        <taxon>Burkholderiales</taxon>
        <taxon>Comamonadaceae</taxon>
        <taxon>Rhodoferax</taxon>
    </lineage>
</organism>
<dbReference type="PANTHER" id="PTHR32114:SF2">
    <property type="entry name" value="ABC TRANSPORTER ABCH.3"/>
    <property type="match status" value="1"/>
</dbReference>
<dbReference type="SUPFAM" id="SSF52540">
    <property type="entry name" value="P-loop containing nucleoside triphosphate hydrolases"/>
    <property type="match status" value="1"/>
</dbReference>
<evidence type="ECO:0000313" key="4">
    <source>
        <dbReference type="Proteomes" id="UP000008332"/>
    </source>
</evidence>
<dbReference type="PANTHER" id="PTHR32114">
    <property type="entry name" value="ABC TRANSPORTER ABCH.3"/>
    <property type="match status" value="1"/>
</dbReference>
<dbReference type="Gene3D" id="3.40.50.300">
    <property type="entry name" value="P-loop containing nucleotide triphosphate hydrolases"/>
    <property type="match status" value="2"/>
</dbReference>